<dbReference type="KEGG" id="gsn:YC6258_04122"/>
<name>A0A0C5W0E8_9GAMM</name>
<evidence type="ECO:0000256" key="1">
    <source>
        <dbReference type="SAM" id="Phobius"/>
    </source>
</evidence>
<dbReference type="STRING" id="1445510.YC6258_04122"/>
<keyword evidence="1" id="KW-0812">Transmembrane</keyword>
<gene>
    <name evidence="2" type="ORF">YC6258_04122</name>
</gene>
<keyword evidence="3" id="KW-1185">Reference proteome</keyword>
<sequence>MSDRRIIQGHSNTIVVISIRPTAAFLTLAIFKFVYSNGMQLI</sequence>
<keyword evidence="1" id="KW-1133">Transmembrane helix</keyword>
<feature type="transmembrane region" description="Helical" evidence="1">
    <location>
        <begin position="12"/>
        <end position="35"/>
    </location>
</feature>
<dbReference type="AlphaFoldDB" id="A0A0C5W0E8"/>
<organism evidence="2 3">
    <name type="scientific">Gynuella sunshinyii YC6258</name>
    <dbReference type="NCBI Taxonomy" id="1445510"/>
    <lineage>
        <taxon>Bacteria</taxon>
        <taxon>Pseudomonadati</taxon>
        <taxon>Pseudomonadota</taxon>
        <taxon>Gammaproteobacteria</taxon>
        <taxon>Oceanospirillales</taxon>
        <taxon>Saccharospirillaceae</taxon>
        <taxon>Gynuella</taxon>
    </lineage>
</organism>
<keyword evidence="1" id="KW-0472">Membrane</keyword>
<evidence type="ECO:0000313" key="2">
    <source>
        <dbReference type="EMBL" id="AJQ96159.1"/>
    </source>
</evidence>
<dbReference type="EMBL" id="CP007142">
    <property type="protein sequence ID" value="AJQ96159.1"/>
    <property type="molecule type" value="Genomic_DNA"/>
</dbReference>
<proteinExistence type="predicted"/>
<protein>
    <submittedName>
        <fullName evidence="2">Uncharacterized protein</fullName>
    </submittedName>
</protein>
<dbReference type="Proteomes" id="UP000032266">
    <property type="component" value="Chromosome"/>
</dbReference>
<reference evidence="2 3" key="1">
    <citation type="submission" date="2014-01" db="EMBL/GenBank/DDBJ databases">
        <title>Full genme sequencing of cellulolytic bacterium Gynuella sunshinyii YC6258T gen. nov., sp. nov.</title>
        <authorList>
            <person name="Khan H."/>
            <person name="Chung E.J."/>
            <person name="Chung Y.R."/>
        </authorList>
    </citation>
    <scope>NUCLEOTIDE SEQUENCE [LARGE SCALE GENOMIC DNA]</scope>
    <source>
        <strain evidence="2 3">YC6258</strain>
    </source>
</reference>
<accession>A0A0C5W0E8</accession>
<evidence type="ECO:0000313" key="3">
    <source>
        <dbReference type="Proteomes" id="UP000032266"/>
    </source>
</evidence>
<dbReference type="HOGENOM" id="CLU_3252288_0_0_6"/>